<dbReference type="Pfam" id="PF03023">
    <property type="entry name" value="MurJ"/>
    <property type="match status" value="1"/>
</dbReference>
<evidence type="ECO:0000256" key="6">
    <source>
        <dbReference type="ARBA" id="ARBA00022989"/>
    </source>
</evidence>
<evidence type="ECO:0000256" key="5">
    <source>
        <dbReference type="ARBA" id="ARBA00022984"/>
    </source>
</evidence>
<feature type="transmembrane region" description="Helical" evidence="8">
    <location>
        <begin position="420"/>
        <end position="437"/>
    </location>
</feature>
<dbReference type="RefSeq" id="WP_347435719.1">
    <property type="nucleotide sequence ID" value="NZ_CP089291.1"/>
</dbReference>
<keyword evidence="4" id="KW-0133">Cell shape</keyword>
<dbReference type="InterPro" id="IPR051050">
    <property type="entry name" value="Lipid_II_flippase_MurJ/MviN"/>
</dbReference>
<feature type="transmembrane region" description="Helical" evidence="8">
    <location>
        <begin position="97"/>
        <end position="115"/>
    </location>
</feature>
<evidence type="ECO:0000256" key="4">
    <source>
        <dbReference type="ARBA" id="ARBA00022960"/>
    </source>
</evidence>
<feature type="transmembrane region" description="Helical" evidence="8">
    <location>
        <begin position="307"/>
        <end position="329"/>
    </location>
</feature>
<keyword evidence="6 8" id="KW-1133">Transmembrane helix</keyword>
<keyword evidence="7 8" id="KW-0472">Membrane</keyword>
<dbReference type="PRINTS" id="PR01806">
    <property type="entry name" value="VIRFACTRMVIN"/>
</dbReference>
<dbReference type="PANTHER" id="PTHR47019:SF1">
    <property type="entry name" value="LIPID II FLIPPASE MURJ"/>
    <property type="match status" value="1"/>
</dbReference>
<feature type="transmembrane region" description="Helical" evidence="8">
    <location>
        <begin position="350"/>
        <end position="368"/>
    </location>
</feature>
<evidence type="ECO:0000256" key="7">
    <source>
        <dbReference type="ARBA" id="ARBA00023136"/>
    </source>
</evidence>
<evidence type="ECO:0000313" key="9">
    <source>
        <dbReference type="EMBL" id="UOF89037.1"/>
    </source>
</evidence>
<feature type="transmembrane region" description="Helical" evidence="8">
    <location>
        <begin position="21"/>
        <end position="44"/>
    </location>
</feature>
<evidence type="ECO:0000256" key="1">
    <source>
        <dbReference type="ARBA" id="ARBA00004651"/>
    </source>
</evidence>
<keyword evidence="3 8" id="KW-0812">Transmembrane</keyword>
<feature type="transmembrane region" description="Helical" evidence="8">
    <location>
        <begin position="269"/>
        <end position="287"/>
    </location>
</feature>
<proteinExistence type="predicted"/>
<feature type="transmembrane region" description="Helical" evidence="8">
    <location>
        <begin position="165"/>
        <end position="189"/>
    </location>
</feature>
<dbReference type="Proteomes" id="UP000830167">
    <property type="component" value="Chromosome"/>
</dbReference>
<feature type="transmembrane region" description="Helical" evidence="8">
    <location>
        <begin position="449"/>
        <end position="471"/>
    </location>
</feature>
<name>A0ABY4CEU6_9BACL</name>
<feature type="transmembrane region" description="Helical" evidence="8">
    <location>
        <begin position="64"/>
        <end position="85"/>
    </location>
</feature>
<evidence type="ECO:0000313" key="10">
    <source>
        <dbReference type="Proteomes" id="UP000830167"/>
    </source>
</evidence>
<evidence type="ECO:0000256" key="2">
    <source>
        <dbReference type="ARBA" id="ARBA00022475"/>
    </source>
</evidence>
<dbReference type="EMBL" id="CP089291">
    <property type="protein sequence ID" value="UOF89037.1"/>
    <property type="molecule type" value="Genomic_DNA"/>
</dbReference>
<keyword evidence="2" id="KW-1003">Cell membrane</keyword>
<accession>A0ABY4CEU6</accession>
<feature type="transmembrane region" description="Helical" evidence="8">
    <location>
        <begin position="195"/>
        <end position="217"/>
    </location>
</feature>
<gene>
    <name evidence="9" type="ORF">LSG31_14005</name>
</gene>
<dbReference type="InterPro" id="IPR004268">
    <property type="entry name" value="MurJ"/>
</dbReference>
<sequence>MYERKIKFKKILFSKHVGELTLINALLAIVAFLKDMVFAAYYGTSSTADLFTIAFFLPDTIGNNVVGSALVVACVPIFSTLAASGHSFRLENLIRKILLQSVVVSATISFIIILFRHRIYHWLGSEIPASSAAMLQSFVLLLLPTLTIFSLVAIFTAILQAKEEFYAPACAPVLFNGIFLIVVLVLVIVKISRETGGIVTAAGVLVAALAMLFLLLYRIYFYDRRKRNGLLLQRVNGRQKRIDGAECNQMEGNRQKEISMRSRNDINSIYQVFVPYVLILLSMQAVYGVERHIAATMPAGTIAALQYAFRISQFPNWVFVSAITTILLPKLAKAQVARDEKEFRNIFYKGIRELAVIAVPISLGIFLFRKPILELLFEHGAFNDSSLLATSAVLKGYSLSILGQSISALLLRFFIAIRQMMIPTGIFIFTSCINIYFDFHWKSYFKTATFGYGAATASFINVICMWMYFMYLEKKNQSILHGQVSG</sequence>
<comment type="subcellular location">
    <subcellularLocation>
        <location evidence="1">Cell membrane</location>
        <topology evidence="1">Multi-pass membrane protein</topology>
    </subcellularLocation>
</comment>
<evidence type="ECO:0000256" key="8">
    <source>
        <dbReference type="SAM" id="Phobius"/>
    </source>
</evidence>
<evidence type="ECO:0000256" key="3">
    <source>
        <dbReference type="ARBA" id="ARBA00022692"/>
    </source>
</evidence>
<feature type="transmembrane region" description="Helical" evidence="8">
    <location>
        <begin position="135"/>
        <end position="158"/>
    </location>
</feature>
<reference evidence="9" key="1">
    <citation type="submission" date="2021-12" db="EMBL/GenBank/DDBJ databases">
        <title>Alicyclobacillaceae gen. nov., sp. nov., isolated from chalcocite enrichment system.</title>
        <authorList>
            <person name="Jiang Z."/>
        </authorList>
    </citation>
    <scope>NUCLEOTIDE SEQUENCE</scope>
    <source>
        <strain evidence="9">MYW30-H2</strain>
    </source>
</reference>
<protein>
    <submittedName>
        <fullName evidence="9">Oligosaccharide flippase family protein</fullName>
    </submittedName>
</protein>
<dbReference type="PANTHER" id="PTHR47019">
    <property type="entry name" value="LIPID II FLIPPASE MURJ"/>
    <property type="match status" value="1"/>
</dbReference>
<keyword evidence="10" id="KW-1185">Reference proteome</keyword>
<keyword evidence="5" id="KW-0573">Peptidoglycan synthesis</keyword>
<organism evidence="9 10">
    <name type="scientific">Fodinisporobacter ferrooxydans</name>
    <dbReference type="NCBI Taxonomy" id="2901836"/>
    <lineage>
        <taxon>Bacteria</taxon>
        <taxon>Bacillati</taxon>
        <taxon>Bacillota</taxon>
        <taxon>Bacilli</taxon>
        <taxon>Bacillales</taxon>
        <taxon>Alicyclobacillaceae</taxon>
        <taxon>Fodinisporobacter</taxon>
    </lineage>
</organism>